<evidence type="ECO:0000256" key="6">
    <source>
        <dbReference type="SAM" id="Phobius"/>
    </source>
</evidence>
<dbReference type="SUPFAM" id="SSF58100">
    <property type="entry name" value="Bacterial hemolysins"/>
    <property type="match status" value="1"/>
</dbReference>
<evidence type="ECO:0000313" key="10">
    <source>
        <dbReference type="Proteomes" id="UP001291930"/>
    </source>
</evidence>
<dbReference type="PANTHER" id="PTHR43077:SF10">
    <property type="entry name" value="TRANSPORT PERMEASE PROTEIN"/>
    <property type="match status" value="1"/>
</dbReference>
<dbReference type="NCBIfam" id="TIGR03061">
    <property type="entry name" value="pip_yhgE_Nterm"/>
    <property type="match status" value="1"/>
</dbReference>
<comment type="subcellular location">
    <subcellularLocation>
        <location evidence="1">Membrane</location>
        <topology evidence="1">Multi-pass membrane protein</topology>
    </subcellularLocation>
</comment>
<sequence>MKQIWRIYTTDLRNVAKHWAAIVIVLGLMILPSLYAWFNIKASWDPYGNTKDVPIAVSNEDVGSNLRGKDINIGNEIVDSLKENKNLGWKFVDEKQAIHGVEHGEYYASITIPKDFSEKIATVISDNPQKPELDYFVNEKVNAIAPKITAKGASGITEEISKNFVKTANGEIFQVFNDLGIDLETNLPSIEKVKDLVFKLEAQFPEMYTLVNTALDDATRAQDLVKVAQEDLPVVESVINDGQATLKSLDEFFARNDETLKNAPGTIKNDLTVLKKGMDGAATITDFLKNPALDFNLTLPDASQLPNLPDLPNNINIPQIPEIPKLPELNGEGYKNIAKNINQTVNSVFDSVRVGTTYAQGVVNGLQNGQFDPEKAKQDLNKVSDNLQGHSDSVSYLINMFTKFKEVAPHEFGKQFFQTRIDHLTSLKNNIDNANNGIKDLVNIVSTGQEVKQDVRNAANKKLDAINNLVDQAEKDYNATFVADFEKAVSTAEQLKDTAESIQEGVQQLQGNLNQDIQKANGDIQKAGEKYQHFKNEYDTAKSNYDKLKTDLQKAQEDLNNKGVNGLDSTKVALNSLNSQFQAASNMIGDMIPVLENANKVLADVNSDKNFNDQIAKLKKAQDGLQKGMELTDKGIDAINKGQQPAKDVIESINEVSKNVSAELGDILARYDSEIVPNFNAAIARTKEMSKNTSKILNDADKKLPDVKKLLEDSSKGLVEGKKKVEDIKAEMPATEKKIKELADKIRKFESEEDIKDIIRLLKNDVEKQSDYFANPVNLKENKLFAMPNYGSAMSPFYTVLALWVGALLMVSLLTVEVHEEGANYKSHEIYFGRFLTFLTIGLTQAFIVSMGDIFLLGTYVVDKFWFVLFSLFISAVFVCIVYSLVSVFGNVGKSMAIVLLVLQVAGSGGTFPIQMTPPFFQAIYPFLPFTYAISALRETVGGMLWDIVIRDLLVLSVFIVIMLIIALLLKTPINKSSEKFVENAKGSKIIH</sequence>
<proteinExistence type="predicted"/>
<evidence type="ECO:0000256" key="2">
    <source>
        <dbReference type="ARBA" id="ARBA00022692"/>
    </source>
</evidence>
<keyword evidence="10" id="KW-1185">Reference proteome</keyword>
<dbReference type="Pfam" id="PF12698">
    <property type="entry name" value="ABC2_membrane_3"/>
    <property type="match status" value="1"/>
</dbReference>
<feature type="transmembrane region" description="Helical" evidence="6">
    <location>
        <begin position="836"/>
        <end position="859"/>
    </location>
</feature>
<feature type="coiled-coil region" evidence="5">
    <location>
        <begin position="424"/>
        <end position="565"/>
    </location>
</feature>
<gene>
    <name evidence="9" type="ORF">U2I54_02385</name>
</gene>
<feature type="domain" description="ABC-2 type transporter transmembrane" evidence="7">
    <location>
        <begin position="825"/>
        <end position="940"/>
    </location>
</feature>
<feature type="transmembrane region" description="Helical" evidence="6">
    <location>
        <begin position="949"/>
        <end position="970"/>
    </location>
</feature>
<organism evidence="9 10">
    <name type="scientific">Bacillus bingmayongensis</name>
    <dbReference type="NCBI Taxonomy" id="1150157"/>
    <lineage>
        <taxon>Bacteria</taxon>
        <taxon>Bacillati</taxon>
        <taxon>Bacillota</taxon>
        <taxon>Bacilli</taxon>
        <taxon>Bacillales</taxon>
        <taxon>Bacillaceae</taxon>
        <taxon>Bacillus</taxon>
    </lineage>
</organism>
<dbReference type="Proteomes" id="UP001291930">
    <property type="component" value="Unassembled WGS sequence"/>
</dbReference>
<keyword evidence="2 6" id="KW-0812">Transmembrane</keyword>
<dbReference type="Pfam" id="PF01061">
    <property type="entry name" value="ABC2_membrane"/>
    <property type="match status" value="1"/>
</dbReference>
<evidence type="ECO:0000259" key="8">
    <source>
        <dbReference type="Pfam" id="PF12698"/>
    </source>
</evidence>
<feature type="transmembrane region" description="Helical" evidence="6">
    <location>
        <begin position="865"/>
        <end position="889"/>
    </location>
</feature>
<dbReference type="NCBIfam" id="TIGR03062">
    <property type="entry name" value="pip_yhgE_Cterm"/>
    <property type="match status" value="1"/>
</dbReference>
<dbReference type="InterPro" id="IPR051328">
    <property type="entry name" value="T7SS_ABC-Transporter"/>
</dbReference>
<dbReference type="InterPro" id="IPR017500">
    <property type="entry name" value="Phage_infect_YhgE_N"/>
</dbReference>
<dbReference type="EMBL" id="JAXOVW010000003">
    <property type="protein sequence ID" value="MDZ5605991.1"/>
    <property type="molecule type" value="Genomic_DNA"/>
</dbReference>
<comment type="caution">
    <text evidence="9">The sequence shown here is derived from an EMBL/GenBank/DDBJ whole genome shotgun (WGS) entry which is preliminary data.</text>
</comment>
<reference evidence="10" key="1">
    <citation type="submission" date="2023-11" db="EMBL/GenBank/DDBJ databases">
        <title>Genome Sequence of Bacillus pseudomycoides stain BUPM19.</title>
        <authorList>
            <person name="Farhat A."/>
        </authorList>
    </citation>
    <scope>NUCLEOTIDE SEQUENCE [LARGE SCALE GENOMIC DNA]</scope>
    <source>
        <strain evidence="10">BUPM19</strain>
    </source>
</reference>
<evidence type="ECO:0000313" key="9">
    <source>
        <dbReference type="EMBL" id="MDZ5605991.1"/>
    </source>
</evidence>
<dbReference type="InterPro" id="IPR013525">
    <property type="entry name" value="ABC2_TM"/>
</dbReference>
<evidence type="ECO:0000256" key="3">
    <source>
        <dbReference type="ARBA" id="ARBA00022989"/>
    </source>
</evidence>
<name>A0ABU5JRD4_9BACI</name>
<keyword evidence="5" id="KW-0175">Coiled coil</keyword>
<dbReference type="Gene3D" id="3.40.1710.10">
    <property type="entry name" value="abc type-2 transporter like domain"/>
    <property type="match status" value="1"/>
</dbReference>
<feature type="transmembrane region" description="Helical" evidence="6">
    <location>
        <begin position="797"/>
        <end position="816"/>
    </location>
</feature>
<accession>A0ABU5JRD4</accession>
<protein>
    <submittedName>
        <fullName evidence="9">YhgE/Pip domain-containing protein</fullName>
    </submittedName>
</protein>
<dbReference type="InterPro" id="IPR017501">
    <property type="entry name" value="Phage_infect_YhgE_C"/>
</dbReference>
<evidence type="ECO:0000256" key="5">
    <source>
        <dbReference type="SAM" id="Coils"/>
    </source>
</evidence>
<evidence type="ECO:0000256" key="1">
    <source>
        <dbReference type="ARBA" id="ARBA00004141"/>
    </source>
</evidence>
<feature type="coiled-coil region" evidence="5">
    <location>
        <begin position="725"/>
        <end position="752"/>
    </location>
</feature>
<keyword evidence="3 6" id="KW-1133">Transmembrane helix</keyword>
<feature type="transmembrane region" description="Helical" evidence="6">
    <location>
        <begin position="896"/>
        <end position="914"/>
    </location>
</feature>
<feature type="domain" description="ABC-2 type transporter transmembrane" evidence="8">
    <location>
        <begin position="22"/>
        <end position="160"/>
    </location>
</feature>
<keyword evidence="4 6" id="KW-0472">Membrane</keyword>
<dbReference type="RefSeq" id="WP_374216649.1">
    <property type="nucleotide sequence ID" value="NZ_JAXOVW010000003.1"/>
</dbReference>
<evidence type="ECO:0000256" key="4">
    <source>
        <dbReference type="ARBA" id="ARBA00023136"/>
    </source>
</evidence>
<feature type="transmembrane region" description="Helical" evidence="6">
    <location>
        <begin position="20"/>
        <end position="38"/>
    </location>
</feature>
<evidence type="ECO:0000259" key="7">
    <source>
        <dbReference type="Pfam" id="PF01061"/>
    </source>
</evidence>
<dbReference type="PANTHER" id="PTHR43077">
    <property type="entry name" value="TRANSPORT PERMEASE YVFS-RELATED"/>
    <property type="match status" value="1"/>
</dbReference>